<dbReference type="InterPro" id="IPR008949">
    <property type="entry name" value="Isoprenoid_synthase_dom_sf"/>
</dbReference>
<evidence type="ECO:0000256" key="3">
    <source>
        <dbReference type="ARBA" id="ARBA00022602"/>
    </source>
</evidence>
<dbReference type="InterPro" id="IPR036551">
    <property type="entry name" value="Flavin_trans-like"/>
</dbReference>
<keyword evidence="3" id="KW-0637">Prenyltransferase</keyword>
<dbReference type="PANTHER" id="PTHR12001:SF69">
    <property type="entry name" value="ALL TRANS-POLYPRENYL-DIPHOSPHATE SYNTHASE PDSS1"/>
    <property type="match status" value="1"/>
</dbReference>
<comment type="caution">
    <text evidence="12">The sequence shown here is derived from an EMBL/GenBank/DDBJ whole genome shotgun (WGS) entry which is preliminary data.</text>
</comment>
<evidence type="ECO:0000256" key="4">
    <source>
        <dbReference type="ARBA" id="ARBA00022630"/>
    </source>
</evidence>
<gene>
    <name evidence="12" type="ORF">G195_006982</name>
</gene>
<evidence type="ECO:0000256" key="5">
    <source>
        <dbReference type="ARBA" id="ARBA00022643"/>
    </source>
</evidence>
<keyword evidence="5" id="KW-0288">FMN</keyword>
<evidence type="ECO:0000256" key="7">
    <source>
        <dbReference type="ARBA" id="ARBA00022723"/>
    </source>
</evidence>
<dbReference type="PANTHER" id="PTHR12001">
    <property type="entry name" value="GERANYLGERANYL PYROPHOSPHATE SYNTHASE"/>
    <property type="match status" value="1"/>
</dbReference>
<proteinExistence type="inferred from homology"/>
<evidence type="ECO:0000259" key="11">
    <source>
        <dbReference type="Pfam" id="PF02441"/>
    </source>
</evidence>
<evidence type="ECO:0000256" key="1">
    <source>
        <dbReference type="ARBA" id="ARBA00001946"/>
    </source>
</evidence>
<dbReference type="InterPro" id="IPR003382">
    <property type="entry name" value="Flavoprotein"/>
</dbReference>
<dbReference type="GO" id="GO:0046872">
    <property type="term" value="F:metal ion binding"/>
    <property type="evidence" value="ECO:0007669"/>
    <property type="project" value="UniProtKB-KW"/>
</dbReference>
<dbReference type="InterPro" id="IPR033749">
    <property type="entry name" value="Polyprenyl_synt_CS"/>
</dbReference>
<dbReference type="PROSITE" id="PS00723">
    <property type="entry name" value="POLYPRENYL_SYNTHASE_1"/>
    <property type="match status" value="1"/>
</dbReference>
<dbReference type="SUPFAM" id="SSF48576">
    <property type="entry name" value="Terpenoid synthases"/>
    <property type="match status" value="1"/>
</dbReference>
<dbReference type="InterPro" id="IPR000092">
    <property type="entry name" value="Polyprenyl_synt"/>
</dbReference>
<dbReference type="GO" id="GO:0004659">
    <property type="term" value="F:prenyltransferase activity"/>
    <property type="evidence" value="ECO:0007669"/>
    <property type="project" value="UniProtKB-KW"/>
</dbReference>
<evidence type="ECO:0000313" key="13">
    <source>
        <dbReference type="Proteomes" id="UP000702964"/>
    </source>
</evidence>
<evidence type="ECO:0000256" key="10">
    <source>
        <dbReference type="RuleBase" id="RU004466"/>
    </source>
</evidence>
<dbReference type="CDD" id="cd00685">
    <property type="entry name" value="Trans_IPPS_HT"/>
    <property type="match status" value="1"/>
</dbReference>
<dbReference type="EMBL" id="AOFI03000197">
    <property type="protein sequence ID" value="KAF4319688.1"/>
    <property type="molecule type" value="Genomic_DNA"/>
</dbReference>
<accession>A0A8J4W547</accession>
<dbReference type="Gene3D" id="3.40.50.1950">
    <property type="entry name" value="Flavin prenyltransferase-like"/>
    <property type="match status" value="1"/>
</dbReference>
<dbReference type="GO" id="GO:0008299">
    <property type="term" value="P:isoprenoid biosynthetic process"/>
    <property type="evidence" value="ECO:0007669"/>
    <property type="project" value="UniProtKB-KW"/>
</dbReference>
<dbReference type="PROSITE" id="PS00444">
    <property type="entry name" value="POLYPRENYL_SYNTHASE_2"/>
    <property type="match status" value="1"/>
</dbReference>
<dbReference type="InterPro" id="IPR004507">
    <property type="entry name" value="UbiX-like"/>
</dbReference>
<dbReference type="SUPFAM" id="SSF52507">
    <property type="entry name" value="Homo-oligomeric flavin-containing Cys decarboxylases, HFCD"/>
    <property type="match status" value="1"/>
</dbReference>
<evidence type="ECO:0000313" key="12">
    <source>
        <dbReference type="EMBL" id="KAF4319688.1"/>
    </source>
</evidence>
<dbReference type="Proteomes" id="UP000702964">
    <property type="component" value="Unassembled WGS sequence"/>
</dbReference>
<evidence type="ECO:0000256" key="8">
    <source>
        <dbReference type="ARBA" id="ARBA00022842"/>
    </source>
</evidence>
<sequence>MDWDVTNRDRVLEEKFGGRAGSLIYHPVSDIGASIASGSFLAEGMIIMPCSMGTLSSIAHGASDNLMSRAADVMMKEGRTLILVPRETPLHAIHLENMLKLSRLGVRMIPAMPAFYYKPQTMDELILFLVDMDYIEKELYRSVQGEQKLLSETSLHLLKAGGKRLRPVFVLLGGKFGTYDIERLKLVAVPLELIHSASLVHDDVIDNAATRRGKPTVKSKWDNRIAMYTGDYIYGKALEMTAGLSDPAIHRILAKAMVQMSIGEMEQIRDFFNTGQSVRNYLLRIRRKTALLIAVSCQLGALATRAPEHVSSLLYTYGYNVGMAFQIQDDVLDLVGTEKQLGKPPGSDMKQGNITLPVLYALQEPNLREPLLEEITRVQHEEGRASASDAIGMIRQSQGIAKAEALADRYMKKALDALDQLPNIKTTKNLRDIAHFVVKRTH</sequence>
<dbReference type="GO" id="GO:1901663">
    <property type="term" value="P:quinone biosynthetic process"/>
    <property type="evidence" value="ECO:0007669"/>
    <property type="project" value="UniProtKB-ARBA"/>
</dbReference>
<dbReference type="SFLD" id="SFLDS00005">
    <property type="entry name" value="Isoprenoid_Synthase_Type_I"/>
    <property type="match status" value="1"/>
</dbReference>
<evidence type="ECO:0000256" key="2">
    <source>
        <dbReference type="ARBA" id="ARBA00006706"/>
    </source>
</evidence>
<keyword evidence="9" id="KW-0414">Isoprene biosynthesis</keyword>
<dbReference type="AlphaFoldDB" id="A0A8J4W547"/>
<keyword evidence="7" id="KW-0479">Metal-binding</keyword>
<protein>
    <recommendedName>
        <fullName evidence="11">Flavoprotein domain-containing protein</fullName>
    </recommendedName>
</protein>
<keyword evidence="4" id="KW-0285">Flavoprotein</keyword>
<feature type="domain" description="Flavoprotein" evidence="11">
    <location>
        <begin position="42"/>
        <end position="128"/>
    </location>
</feature>
<keyword evidence="8" id="KW-0460">Magnesium</keyword>
<comment type="cofactor">
    <cofactor evidence="1">
        <name>Mg(2+)</name>
        <dbReference type="ChEBI" id="CHEBI:18420"/>
    </cofactor>
</comment>
<dbReference type="Pfam" id="PF02441">
    <property type="entry name" value="Flavoprotein"/>
    <property type="match status" value="1"/>
</dbReference>
<evidence type="ECO:0000256" key="9">
    <source>
        <dbReference type="ARBA" id="ARBA00023229"/>
    </source>
</evidence>
<comment type="similarity">
    <text evidence="2 10">Belongs to the FPP/GGPP synthase family.</text>
</comment>
<dbReference type="Pfam" id="PF00348">
    <property type="entry name" value="polyprenyl_synt"/>
    <property type="match status" value="1"/>
</dbReference>
<dbReference type="NCBIfam" id="TIGR00421">
    <property type="entry name" value="ubiX_pad"/>
    <property type="match status" value="1"/>
</dbReference>
<organism evidence="12 13">
    <name type="scientific">Phytophthora kernoviae 00238/432</name>
    <dbReference type="NCBI Taxonomy" id="1284355"/>
    <lineage>
        <taxon>Eukaryota</taxon>
        <taxon>Sar</taxon>
        <taxon>Stramenopiles</taxon>
        <taxon>Oomycota</taxon>
        <taxon>Peronosporomycetes</taxon>
        <taxon>Peronosporales</taxon>
        <taxon>Peronosporaceae</taxon>
        <taxon>Phytophthora</taxon>
    </lineage>
</organism>
<reference evidence="12" key="1">
    <citation type="journal article" date="2015" name="Genom Data">
        <title>Draft genome sequences of Phytophthora kernoviae and Phytophthora ramorum lineage EU2 from Scotland.</title>
        <authorList>
            <person name="Sambles C."/>
            <person name="Schlenzig A."/>
            <person name="O'Neill P."/>
            <person name="Grant M."/>
            <person name="Studholme D.J."/>
        </authorList>
    </citation>
    <scope>NUCLEOTIDE SEQUENCE</scope>
    <source>
        <strain evidence="12">00238/432</strain>
    </source>
</reference>
<evidence type="ECO:0000256" key="6">
    <source>
        <dbReference type="ARBA" id="ARBA00022679"/>
    </source>
</evidence>
<dbReference type="Gene3D" id="1.10.600.10">
    <property type="entry name" value="Farnesyl Diphosphate Synthase"/>
    <property type="match status" value="1"/>
</dbReference>
<name>A0A8J4W547_9STRA</name>
<reference evidence="12" key="2">
    <citation type="submission" date="2020-02" db="EMBL/GenBank/DDBJ databases">
        <authorList>
            <person name="Studholme D.J."/>
        </authorList>
    </citation>
    <scope>NUCLEOTIDE SEQUENCE</scope>
    <source>
        <strain evidence="12">00238/432</strain>
    </source>
</reference>
<keyword evidence="6 10" id="KW-0808">Transferase</keyword>